<comment type="similarity">
    <text evidence="1">Belongs to the JARID1 histone demethylase family.</text>
</comment>
<accession>A0AAE0KPB7</accession>
<dbReference type="Pfam" id="PF13621">
    <property type="entry name" value="Cupin_8"/>
    <property type="match status" value="1"/>
</dbReference>
<dbReference type="PROSITE" id="PS51184">
    <property type="entry name" value="JMJC"/>
    <property type="match status" value="1"/>
</dbReference>
<keyword evidence="5" id="KW-1185">Reference proteome</keyword>
<dbReference type="Gene3D" id="1.25.40.10">
    <property type="entry name" value="Tetratricopeptide repeat domain"/>
    <property type="match status" value="1"/>
</dbReference>
<dbReference type="SUPFAM" id="SSF51197">
    <property type="entry name" value="Clavaminate synthase-like"/>
    <property type="match status" value="1"/>
</dbReference>
<evidence type="ECO:0000256" key="1">
    <source>
        <dbReference type="ARBA" id="ARBA00006801"/>
    </source>
</evidence>
<evidence type="ECO:0000313" key="5">
    <source>
        <dbReference type="Proteomes" id="UP001190700"/>
    </source>
</evidence>
<evidence type="ECO:0000313" key="4">
    <source>
        <dbReference type="EMBL" id="KAK3255529.1"/>
    </source>
</evidence>
<comment type="caution">
    <text evidence="4">The sequence shown here is derived from an EMBL/GenBank/DDBJ whole genome shotgun (WGS) entry which is preliminary data.</text>
</comment>
<dbReference type="PANTHER" id="PTHR46423">
    <property type="entry name" value="RNA POLYMERASE II-ASSOCIATED PROTEIN 3"/>
    <property type="match status" value="1"/>
</dbReference>
<sequence>IRGRTQLVLYAPSDAEYIYGGEELDEQSGFDPTAPDFEKYPLARSATPHVATLQEGDIVLIPMNWWFYMVALEPSVALARNFINSRNSEAFYESRVQNDAQKNALIKLKQQSTTGISVQGLSDETQNPEDDPTRDLWQRVEEYKQKGNMEFGRGRYREATEAYTKGVDLVGEEMITAEAASGSGPLAVLLANRAACWLKRKQWQKALEDCNKVLRSGRIDDVAVKALFRRAKANEGLGDADSAMRDLNRVADIQPHNRDALYELDKYRSIMHRICVISNGTPEMRKKQRGET</sequence>
<gene>
    <name evidence="4" type="ORF">CYMTET_35290</name>
</gene>
<dbReference type="InterPro" id="IPR003347">
    <property type="entry name" value="JmjC_dom"/>
</dbReference>
<dbReference type="InterPro" id="IPR051966">
    <property type="entry name" value="RPAP3"/>
</dbReference>
<dbReference type="SMART" id="SM00028">
    <property type="entry name" value="TPR"/>
    <property type="match status" value="3"/>
</dbReference>
<organism evidence="4 5">
    <name type="scientific">Cymbomonas tetramitiformis</name>
    <dbReference type="NCBI Taxonomy" id="36881"/>
    <lineage>
        <taxon>Eukaryota</taxon>
        <taxon>Viridiplantae</taxon>
        <taxon>Chlorophyta</taxon>
        <taxon>Pyramimonadophyceae</taxon>
        <taxon>Pyramimonadales</taxon>
        <taxon>Pyramimonadaceae</taxon>
        <taxon>Cymbomonas</taxon>
    </lineage>
</organism>
<dbReference type="GO" id="GO:0101031">
    <property type="term" value="C:protein folding chaperone complex"/>
    <property type="evidence" value="ECO:0007669"/>
    <property type="project" value="TreeGrafter"/>
</dbReference>
<proteinExistence type="inferred from homology"/>
<dbReference type="EMBL" id="LGRX02022509">
    <property type="protein sequence ID" value="KAK3255529.1"/>
    <property type="molecule type" value="Genomic_DNA"/>
</dbReference>
<reference evidence="4 5" key="1">
    <citation type="journal article" date="2015" name="Genome Biol. Evol.">
        <title>Comparative Genomics of a Bacterivorous Green Alga Reveals Evolutionary Causalities and Consequences of Phago-Mixotrophic Mode of Nutrition.</title>
        <authorList>
            <person name="Burns J.A."/>
            <person name="Paasch A."/>
            <person name="Narechania A."/>
            <person name="Kim E."/>
        </authorList>
    </citation>
    <scope>NUCLEOTIDE SEQUENCE [LARGE SCALE GENOMIC DNA]</scope>
    <source>
        <strain evidence="4 5">PLY_AMNH</strain>
    </source>
</reference>
<evidence type="ECO:0000259" key="3">
    <source>
        <dbReference type="PROSITE" id="PS51184"/>
    </source>
</evidence>
<evidence type="ECO:0000256" key="2">
    <source>
        <dbReference type="ARBA" id="ARBA00022803"/>
    </source>
</evidence>
<dbReference type="PANTHER" id="PTHR46423:SF1">
    <property type="entry name" value="RNA POLYMERASE II-ASSOCIATED PROTEIN 3"/>
    <property type="match status" value="1"/>
</dbReference>
<protein>
    <recommendedName>
        <fullName evidence="3">JmjC domain-containing protein</fullName>
    </recommendedName>
</protein>
<dbReference type="AlphaFoldDB" id="A0AAE0KPB7"/>
<feature type="domain" description="JmjC" evidence="3">
    <location>
        <begin position="1"/>
        <end position="99"/>
    </location>
</feature>
<dbReference type="SUPFAM" id="SSF48452">
    <property type="entry name" value="TPR-like"/>
    <property type="match status" value="1"/>
</dbReference>
<keyword evidence="2" id="KW-0802">TPR repeat</keyword>
<dbReference type="InterPro" id="IPR019734">
    <property type="entry name" value="TPR_rpt"/>
</dbReference>
<feature type="non-terminal residue" evidence="4">
    <location>
        <position position="1"/>
    </location>
</feature>
<dbReference type="Proteomes" id="UP001190700">
    <property type="component" value="Unassembled WGS sequence"/>
</dbReference>
<name>A0AAE0KPB7_9CHLO</name>
<dbReference type="Gene3D" id="2.60.120.650">
    <property type="entry name" value="Cupin"/>
    <property type="match status" value="1"/>
</dbReference>
<dbReference type="InterPro" id="IPR041667">
    <property type="entry name" value="Cupin_8"/>
</dbReference>
<dbReference type="InterPro" id="IPR011990">
    <property type="entry name" value="TPR-like_helical_dom_sf"/>
</dbReference>